<reference evidence="24" key="1">
    <citation type="journal article" date="2023" name="DNA Res.">
        <title>Chromosome-level genome assembly of Phrynocephalus forsythii using third-generation DNA sequencing and Hi-C analysis.</title>
        <authorList>
            <person name="Qi Y."/>
            <person name="Zhao W."/>
            <person name="Zhao Y."/>
            <person name="Niu C."/>
            <person name="Cao S."/>
            <person name="Zhang Y."/>
        </authorList>
    </citation>
    <scope>NUCLEOTIDE SEQUENCE</scope>
    <source>
        <tissue evidence="24">Muscle</tissue>
    </source>
</reference>
<evidence type="ECO:0000313" key="25">
    <source>
        <dbReference type="Proteomes" id="UP001142489"/>
    </source>
</evidence>
<evidence type="ECO:0000256" key="20">
    <source>
        <dbReference type="SAM" id="MobiDB-lite"/>
    </source>
</evidence>
<comment type="catalytic activity">
    <reaction evidence="19">
        <text>ATP + H2O = ADP + phosphate + H(+)</text>
        <dbReference type="Rhea" id="RHEA:13065"/>
        <dbReference type="ChEBI" id="CHEBI:15377"/>
        <dbReference type="ChEBI" id="CHEBI:15378"/>
        <dbReference type="ChEBI" id="CHEBI:30616"/>
        <dbReference type="ChEBI" id="CHEBI:43474"/>
        <dbReference type="ChEBI" id="CHEBI:456216"/>
        <dbReference type="EC" id="3.6.4.13"/>
    </reaction>
    <physiologicalReaction direction="left-to-right" evidence="19">
        <dbReference type="Rhea" id="RHEA:13066"/>
    </physiologicalReaction>
</comment>
<dbReference type="SUPFAM" id="SSF52540">
    <property type="entry name" value="P-loop containing nucleoside triphosphate hydrolases"/>
    <property type="match status" value="1"/>
</dbReference>
<dbReference type="OrthoDB" id="416741at2759"/>
<dbReference type="PROSITE" id="PS51194">
    <property type="entry name" value="HELICASE_CTER"/>
    <property type="match status" value="1"/>
</dbReference>
<evidence type="ECO:0000256" key="18">
    <source>
        <dbReference type="ARBA" id="ARBA00023118"/>
    </source>
</evidence>
<comment type="subcellular location">
    <subcellularLocation>
        <location evidence="1">Cytoplasm</location>
    </subcellularLocation>
</comment>
<keyword evidence="14" id="KW-0067">ATP-binding</keyword>
<dbReference type="PROSITE" id="PS51192">
    <property type="entry name" value="HELICASE_ATP_BIND_1"/>
    <property type="match status" value="1"/>
</dbReference>
<organism evidence="24 25">
    <name type="scientific">Phrynocephalus forsythii</name>
    <dbReference type="NCBI Taxonomy" id="171643"/>
    <lineage>
        <taxon>Eukaryota</taxon>
        <taxon>Metazoa</taxon>
        <taxon>Chordata</taxon>
        <taxon>Craniata</taxon>
        <taxon>Vertebrata</taxon>
        <taxon>Euteleostomi</taxon>
        <taxon>Lepidosauria</taxon>
        <taxon>Squamata</taxon>
        <taxon>Bifurcata</taxon>
        <taxon>Unidentata</taxon>
        <taxon>Episquamata</taxon>
        <taxon>Toxicofera</taxon>
        <taxon>Iguania</taxon>
        <taxon>Acrodonta</taxon>
        <taxon>Agamidae</taxon>
        <taxon>Agaminae</taxon>
        <taxon>Phrynocephalus</taxon>
    </lineage>
</organism>
<dbReference type="InterPro" id="IPR051363">
    <property type="entry name" value="RLR_Helicase"/>
</dbReference>
<dbReference type="InterPro" id="IPR011029">
    <property type="entry name" value="DEATH-like_dom_sf"/>
</dbReference>
<dbReference type="GO" id="GO:0003724">
    <property type="term" value="F:RNA helicase activity"/>
    <property type="evidence" value="ECO:0007669"/>
    <property type="project" value="UniProtKB-EC"/>
</dbReference>
<keyword evidence="13" id="KW-0862">Zinc</keyword>
<evidence type="ECO:0000256" key="4">
    <source>
        <dbReference type="ARBA" id="ARBA00022490"/>
    </source>
</evidence>
<dbReference type="Gene3D" id="2.170.150.30">
    <property type="entry name" value="RIG-I-like receptor, C-terminal regulatory domain"/>
    <property type="match status" value="1"/>
</dbReference>
<comment type="similarity">
    <text evidence="2">Belongs to the helicase family. RLR subfamily.</text>
</comment>
<keyword evidence="4" id="KW-0963">Cytoplasm</keyword>
<comment type="caution">
    <text evidence="24">The sequence shown here is derived from an EMBL/GenBank/DDBJ whole genome shotgun (WGS) entry which is preliminary data.</text>
</comment>
<keyword evidence="9" id="KW-0677">Repeat</keyword>
<evidence type="ECO:0000256" key="14">
    <source>
        <dbReference type="ARBA" id="ARBA00022840"/>
    </source>
</evidence>
<keyword evidence="7" id="KW-0399">Innate immunity</keyword>
<evidence type="ECO:0000256" key="7">
    <source>
        <dbReference type="ARBA" id="ARBA00022588"/>
    </source>
</evidence>
<dbReference type="GO" id="GO:0005524">
    <property type="term" value="F:ATP binding"/>
    <property type="evidence" value="ECO:0007669"/>
    <property type="project" value="UniProtKB-KW"/>
</dbReference>
<evidence type="ECO:0000256" key="16">
    <source>
        <dbReference type="ARBA" id="ARBA00022859"/>
    </source>
</evidence>
<gene>
    <name evidence="24" type="ORF">JRQ81_001656</name>
</gene>
<sequence>MEAAAASPSSDETILYLIHCFRDRIKRNVQVTQVLDGVTSLRCEEKDRIRAVAQAQGNIAAAEALLDALEKDAASRPGLCQEFCQALARGRFEAAGYVDPSLSELPSPSLEAMSDVGKMLVDIFFVELVGVLRAPQVAFACRTKNLLDDEDVERVEAENGKGNRPAVRELLCRVVKKKQWFSPFLEALRESGHGHVATQLIGEENEHGISGVSAPEGEMVAATGKPLVPDDVGELKPGGEMRHDMKTGEKNASDESFRYASAMTVDISESDDNSLGANVSDTNESFMVSSDSDDNRGSPERDLHLRDYQMEVAKPALEGKNIMLCLPTGSGKTRVAVYIAKKHLDKKREEGQGSGKVIVLVNKVPLVEQHYRKEFHPYLKYSYSVIGLSGSSQLKISFPKVVRENDVIICTAQILENALQNADTDDEEGVQLSEFSLMIIDECHHTQKGAVYNDIMRRYLIQKRKNQKRCKQGKPQIPQPQILGLTASPGVGGAQNASKAVEHILKICANLDAEGIMTVQEHTSQLNNQVKEPFKKFEIADDKKKDPFKEELIDIMMKIQEYCHFNPNAEFGSQTYEQWVIQEEKKAAKEKNRKERVCAEHLKKYNDALLINDTIRMVDAYQHLKNFYKDETSKKWAITEDDEDKSLTPKPDETDQFLLDLFYAKAKTLHKLAGIAQNENNKLKNLRAILMEEFAKTDKARGIIFTKTRESAFALYQWIKENPKFEEAGVKAHYLIGAGHNSEFKPMTQNEQKDVIEKFRTGKINLLIATTVAEEGLDIPECNIVIRYGLVTNEIAMVQARGRARAEESTYVLVASGGSGAAAREHVNIFREKMMHKAIKHVQQMSQEEYLNKIQEFQLQSIMEVKMKEKKSQRKKYEKTPSLISFFCKNCSKQVCSGEDIQVIADMHHVSIKKEFEDLYTVRENKTLQAKQAHYQTNGEVICKDCGQTWGNMMVYRSLDLPCLKIKNFVVEFRDKKTSNITYKKWGELPIKFPAFQYADNYVSSEED</sequence>
<evidence type="ECO:0000256" key="3">
    <source>
        <dbReference type="ARBA" id="ARBA00012552"/>
    </source>
</evidence>
<evidence type="ECO:0000256" key="17">
    <source>
        <dbReference type="ARBA" id="ARBA00022884"/>
    </source>
</evidence>
<dbReference type="GO" id="GO:0003727">
    <property type="term" value="F:single-stranded RNA binding"/>
    <property type="evidence" value="ECO:0007669"/>
    <property type="project" value="TreeGrafter"/>
</dbReference>
<dbReference type="GO" id="GO:0008270">
    <property type="term" value="F:zinc ion binding"/>
    <property type="evidence" value="ECO:0007669"/>
    <property type="project" value="TreeGrafter"/>
</dbReference>
<evidence type="ECO:0000256" key="11">
    <source>
        <dbReference type="ARBA" id="ARBA00022801"/>
    </source>
</evidence>
<keyword evidence="8" id="KW-0479">Metal-binding</keyword>
<dbReference type="GO" id="GO:0005737">
    <property type="term" value="C:cytoplasm"/>
    <property type="evidence" value="ECO:0007669"/>
    <property type="project" value="UniProtKB-SubCell"/>
</dbReference>
<dbReference type="InterPro" id="IPR006935">
    <property type="entry name" value="Helicase/UvrB_N"/>
</dbReference>
<dbReference type="PANTHER" id="PTHR14074:SF14">
    <property type="entry name" value="INTERFERON-INDUCED HELICASE C DOMAIN-CONTAINING PROTEIN 1"/>
    <property type="match status" value="1"/>
</dbReference>
<dbReference type="GO" id="GO:0016787">
    <property type="term" value="F:hydrolase activity"/>
    <property type="evidence" value="ECO:0007669"/>
    <property type="project" value="UniProtKB-KW"/>
</dbReference>
<dbReference type="Pfam" id="PF11648">
    <property type="entry name" value="RIG-I_C-RD"/>
    <property type="match status" value="1"/>
</dbReference>
<dbReference type="CDD" id="cd12090">
    <property type="entry name" value="MDA5_ID"/>
    <property type="match status" value="1"/>
</dbReference>
<feature type="domain" description="RLR CTR" evidence="23">
    <location>
        <begin position="874"/>
        <end position="1003"/>
    </location>
</feature>
<dbReference type="Pfam" id="PF16739">
    <property type="entry name" value="CARD_2"/>
    <property type="match status" value="2"/>
</dbReference>
<dbReference type="GO" id="GO:0003725">
    <property type="term" value="F:double-stranded RNA binding"/>
    <property type="evidence" value="ECO:0007669"/>
    <property type="project" value="TreeGrafter"/>
</dbReference>
<dbReference type="GO" id="GO:0140374">
    <property type="term" value="P:antiviral innate immune response"/>
    <property type="evidence" value="ECO:0007669"/>
    <property type="project" value="TreeGrafter"/>
</dbReference>
<dbReference type="FunFam" id="3.40.50.300:FF:000736">
    <property type="entry name" value="Interferon-induced helicase C domain-containing protein 1"/>
    <property type="match status" value="1"/>
</dbReference>
<evidence type="ECO:0000259" key="23">
    <source>
        <dbReference type="PROSITE" id="PS51789"/>
    </source>
</evidence>
<keyword evidence="18" id="KW-0051">Antiviral defense</keyword>
<dbReference type="SMART" id="SM00487">
    <property type="entry name" value="DEXDc"/>
    <property type="match status" value="1"/>
</dbReference>
<dbReference type="GO" id="GO:0003677">
    <property type="term" value="F:DNA binding"/>
    <property type="evidence" value="ECO:0007669"/>
    <property type="project" value="InterPro"/>
</dbReference>
<keyword evidence="10" id="KW-0547">Nucleotide-binding</keyword>
<dbReference type="Pfam" id="PF04851">
    <property type="entry name" value="ResIII"/>
    <property type="match status" value="1"/>
</dbReference>
<evidence type="ECO:0000259" key="22">
    <source>
        <dbReference type="PROSITE" id="PS51194"/>
    </source>
</evidence>
<name>A0A9Q1B9I5_9SAUR</name>
<evidence type="ECO:0000256" key="12">
    <source>
        <dbReference type="ARBA" id="ARBA00022806"/>
    </source>
</evidence>
<dbReference type="SUPFAM" id="SSF47986">
    <property type="entry name" value="DEATH domain"/>
    <property type="match status" value="1"/>
</dbReference>
<proteinExistence type="inferred from homology"/>
<dbReference type="PANTHER" id="PTHR14074">
    <property type="entry name" value="HELICASE WITH DEATH DOMAIN-RELATED"/>
    <property type="match status" value="1"/>
</dbReference>
<dbReference type="InterPro" id="IPR031964">
    <property type="entry name" value="CARD_dom"/>
</dbReference>
<keyword evidence="11" id="KW-0378">Hydrolase</keyword>
<dbReference type="EMBL" id="JAPFRF010000001">
    <property type="protein sequence ID" value="KAJ7345706.1"/>
    <property type="molecule type" value="Genomic_DNA"/>
</dbReference>
<keyword evidence="15" id="KW-0832">Ubl conjugation</keyword>
<keyword evidence="6" id="KW-0597">Phosphoprotein</keyword>
<dbReference type="InterPro" id="IPR027417">
    <property type="entry name" value="P-loop_NTPase"/>
</dbReference>
<dbReference type="Pfam" id="PF00271">
    <property type="entry name" value="Helicase_C"/>
    <property type="match status" value="1"/>
</dbReference>
<dbReference type="EC" id="3.6.4.13" evidence="3"/>
<evidence type="ECO:0000256" key="8">
    <source>
        <dbReference type="ARBA" id="ARBA00022723"/>
    </source>
</evidence>
<protein>
    <recommendedName>
        <fullName evidence="3">RNA helicase</fullName>
        <ecNumber evidence="3">3.6.4.13</ecNumber>
    </recommendedName>
</protein>
<dbReference type="Gene3D" id="1.20.1320.30">
    <property type="match status" value="1"/>
</dbReference>
<dbReference type="PROSITE" id="PS51789">
    <property type="entry name" value="RLR_CTR"/>
    <property type="match status" value="1"/>
</dbReference>
<dbReference type="SMART" id="SM00490">
    <property type="entry name" value="HELICc"/>
    <property type="match status" value="1"/>
</dbReference>
<dbReference type="InterPro" id="IPR038557">
    <property type="entry name" value="RLR_C_sf"/>
</dbReference>
<keyword evidence="25" id="KW-1185">Reference proteome</keyword>
<feature type="region of interest" description="Disordered" evidence="20">
    <location>
        <begin position="270"/>
        <end position="301"/>
    </location>
</feature>
<dbReference type="Gene3D" id="3.40.50.300">
    <property type="entry name" value="P-loop containing nucleotide triphosphate hydrolases"/>
    <property type="match status" value="2"/>
</dbReference>
<keyword evidence="17" id="KW-0694">RNA-binding</keyword>
<dbReference type="Proteomes" id="UP001142489">
    <property type="component" value="Unassembled WGS sequence"/>
</dbReference>
<dbReference type="CDD" id="cd18802">
    <property type="entry name" value="SF2_C_dicer"/>
    <property type="match status" value="1"/>
</dbReference>
<evidence type="ECO:0000256" key="10">
    <source>
        <dbReference type="ARBA" id="ARBA00022741"/>
    </source>
</evidence>
<dbReference type="Pfam" id="PF18119">
    <property type="entry name" value="RIG-I_C"/>
    <property type="match status" value="1"/>
</dbReference>
<evidence type="ECO:0000256" key="1">
    <source>
        <dbReference type="ARBA" id="ARBA00004496"/>
    </source>
</evidence>
<accession>A0A9Q1B9I5</accession>
<dbReference type="AlphaFoldDB" id="A0A9Q1B9I5"/>
<evidence type="ECO:0000259" key="21">
    <source>
        <dbReference type="PROSITE" id="PS51192"/>
    </source>
</evidence>
<dbReference type="FunFam" id="3.40.50.300:FF:000893">
    <property type="entry name" value="Interferon-induced with helicase C domain 1"/>
    <property type="match status" value="1"/>
</dbReference>
<feature type="compositionally biased region" description="Polar residues" evidence="20">
    <location>
        <begin position="273"/>
        <end position="290"/>
    </location>
</feature>
<evidence type="ECO:0000313" key="24">
    <source>
        <dbReference type="EMBL" id="KAJ7345706.1"/>
    </source>
</evidence>
<dbReference type="InterPro" id="IPR014001">
    <property type="entry name" value="Helicase_ATP-bd"/>
</dbReference>
<evidence type="ECO:0000256" key="2">
    <source>
        <dbReference type="ARBA" id="ARBA00006866"/>
    </source>
</evidence>
<dbReference type="InterPro" id="IPR021673">
    <property type="entry name" value="RLR_CTR"/>
</dbReference>
<dbReference type="CDD" id="cd15807">
    <property type="entry name" value="MDA5_C"/>
    <property type="match status" value="1"/>
</dbReference>
<evidence type="ECO:0000256" key="19">
    <source>
        <dbReference type="ARBA" id="ARBA00049390"/>
    </source>
</evidence>
<keyword evidence="5" id="KW-1017">Isopeptide bond</keyword>
<evidence type="ECO:0000256" key="15">
    <source>
        <dbReference type="ARBA" id="ARBA00022843"/>
    </source>
</evidence>
<evidence type="ECO:0000256" key="13">
    <source>
        <dbReference type="ARBA" id="ARBA00022833"/>
    </source>
</evidence>
<dbReference type="InterPro" id="IPR001650">
    <property type="entry name" value="Helicase_C-like"/>
</dbReference>
<evidence type="ECO:0000256" key="5">
    <source>
        <dbReference type="ARBA" id="ARBA00022499"/>
    </source>
</evidence>
<feature type="domain" description="Helicase ATP-binding" evidence="21">
    <location>
        <begin position="313"/>
        <end position="507"/>
    </location>
</feature>
<dbReference type="InterPro" id="IPR041204">
    <property type="entry name" value="RIG-I-like_C"/>
</dbReference>
<evidence type="ECO:0000256" key="6">
    <source>
        <dbReference type="ARBA" id="ARBA00022553"/>
    </source>
</evidence>
<evidence type="ECO:0000256" key="9">
    <source>
        <dbReference type="ARBA" id="ARBA00022737"/>
    </source>
</evidence>
<keyword evidence="12" id="KW-0347">Helicase</keyword>
<feature type="domain" description="Helicase C-terminal" evidence="22">
    <location>
        <begin position="682"/>
        <end position="873"/>
    </location>
</feature>
<dbReference type="GO" id="GO:0039530">
    <property type="term" value="P:MDA-5 signaling pathway"/>
    <property type="evidence" value="ECO:0007669"/>
    <property type="project" value="TreeGrafter"/>
</dbReference>
<keyword evidence="16" id="KW-0391">Immunity</keyword>
<dbReference type="Gene3D" id="1.10.533.10">
    <property type="entry name" value="Death Domain, Fas"/>
    <property type="match status" value="2"/>
</dbReference>